<dbReference type="EMBL" id="CP000761">
    <property type="protein sequence ID" value="ABS17329.1"/>
    <property type="molecule type" value="Genomic_DNA"/>
</dbReference>
<evidence type="ECO:0000313" key="2">
    <source>
        <dbReference type="Proteomes" id="UP000002301"/>
    </source>
</evidence>
<keyword evidence="1" id="KW-0614">Plasmid</keyword>
<dbReference type="KEGG" id="oan:Oant_4740"/>
<evidence type="ECO:0000313" key="1">
    <source>
        <dbReference type="EMBL" id="ABS17329.1"/>
    </source>
</evidence>
<keyword evidence="2" id="KW-1185">Reference proteome</keyword>
<accession>A6X7X5</accession>
<sequence>MNRLSDPPGRPANDGIEVDVKDLLGMLFSILLSDRSRGRNKIRRGMSWLCDRCFSGMERKLPDAFRVFSDLPIQLFTAALAMAGQGPL</sequence>
<organism evidence="1 2">
    <name type="scientific">Brucella anthropi (strain ATCC 49188 / DSM 6882 / CCUG 24695 / JCM 21032 / LMG 3331 / NBRC 15819 / NCTC 12168 / Alc 37)</name>
    <name type="common">Ochrobactrum anthropi</name>
    <dbReference type="NCBI Taxonomy" id="439375"/>
    <lineage>
        <taxon>Bacteria</taxon>
        <taxon>Pseudomonadati</taxon>
        <taxon>Pseudomonadota</taxon>
        <taxon>Alphaproteobacteria</taxon>
        <taxon>Hyphomicrobiales</taxon>
        <taxon>Brucellaceae</taxon>
        <taxon>Brucella/Ochrobactrum group</taxon>
        <taxon>Brucella</taxon>
    </lineage>
</organism>
<protein>
    <submittedName>
        <fullName evidence="1">Uncharacterized protein</fullName>
    </submittedName>
</protein>
<dbReference type="HOGENOM" id="CLU_2465988_0_0_5"/>
<name>A6X7X5_BRUA4</name>
<dbReference type="AlphaFoldDB" id="A6X7X5"/>
<reference evidence="1 2" key="1">
    <citation type="journal article" date="2011" name="J. Bacteriol.">
        <title>Genome of Ochrobactrum anthropi ATCC 49188 T, a versatile opportunistic pathogen and symbiont of several eukaryotic hosts.</title>
        <authorList>
            <person name="Chain P.S."/>
            <person name="Lang D.M."/>
            <person name="Comerci D.J."/>
            <person name="Malfatti S.A."/>
            <person name="Vergez L.M."/>
            <person name="Shin M."/>
            <person name="Ugalde R.A."/>
            <person name="Garcia E."/>
            <person name="Tolmasky M.E."/>
        </authorList>
    </citation>
    <scope>NUCLEOTIDE SEQUENCE [LARGE SCALE GENOMIC DNA]</scope>
    <source>
        <strain evidence="2">ATCC 49188 / DSM 6882 / CCUG 24695 / JCM 21032 / LMG 3331 / NBRC 15819 / NCTC 12168 / Alc 37</strain>
    </source>
</reference>
<proteinExistence type="predicted"/>
<dbReference type="Proteomes" id="UP000002301">
    <property type="component" value="Plasmid pOANT02"/>
</dbReference>
<gene>
    <name evidence="1" type="ordered locus">Oant_4740</name>
</gene>
<geneLocation type="plasmid" evidence="1 2">
    <name>pOANT02</name>
</geneLocation>